<protein>
    <recommendedName>
        <fullName evidence="4">Large ribosomal subunit protein uL15/eL18 domain-containing protein</fullName>
    </recommendedName>
</protein>
<evidence type="ECO:0000256" key="1">
    <source>
        <dbReference type="ARBA" id="ARBA00006815"/>
    </source>
</evidence>
<dbReference type="Pfam" id="PF17135">
    <property type="entry name" value="Ribosomal_L18"/>
    <property type="match status" value="1"/>
</dbReference>
<proteinExistence type="inferred from homology"/>
<dbReference type="PANTHER" id="PTHR10934:SF2">
    <property type="entry name" value="LARGE RIBOSOMAL SUBUNIT PROTEIN EL18"/>
    <property type="match status" value="1"/>
</dbReference>
<dbReference type="GO" id="GO:0003723">
    <property type="term" value="F:RNA binding"/>
    <property type="evidence" value="ECO:0007669"/>
    <property type="project" value="TreeGrafter"/>
</dbReference>
<dbReference type="Proteomes" id="UP000631114">
    <property type="component" value="Unassembled WGS sequence"/>
</dbReference>
<name>A0A835HKL3_9MAGN</name>
<dbReference type="InterPro" id="IPR000039">
    <property type="entry name" value="Ribosomal_eL18"/>
</dbReference>
<sequence length="123" mass="13648">MFKGAKCVKVNPDSPQKHVRFLTLSGGKQLLIPQPRLRMGFFLMLESNMFTPPTINEACTSESKIVVLVGTVTDDTRVYEVPALKITALRFTETARTRIEKAAGECFTFDQLSLKAPLGQNTV</sequence>
<dbReference type="InterPro" id="IPR021131">
    <property type="entry name" value="Ribosomal_uL15/eL18"/>
</dbReference>
<gene>
    <name evidence="5" type="ORF">IFM89_002520</name>
</gene>
<dbReference type="GO" id="GO:0006412">
    <property type="term" value="P:translation"/>
    <property type="evidence" value="ECO:0007669"/>
    <property type="project" value="InterPro"/>
</dbReference>
<feature type="domain" description="Large ribosomal subunit protein uL15/eL18" evidence="4">
    <location>
        <begin position="60"/>
        <end position="123"/>
    </location>
</feature>
<dbReference type="GO" id="GO:0003735">
    <property type="term" value="F:structural constituent of ribosome"/>
    <property type="evidence" value="ECO:0007669"/>
    <property type="project" value="InterPro"/>
</dbReference>
<dbReference type="Gene3D" id="3.100.10.10">
    <property type="match status" value="1"/>
</dbReference>
<comment type="caution">
    <text evidence="5">The sequence shown here is derived from an EMBL/GenBank/DDBJ whole genome shotgun (WGS) entry which is preliminary data.</text>
</comment>
<keyword evidence="3" id="KW-0687">Ribonucleoprotein</keyword>
<reference evidence="5 6" key="1">
    <citation type="submission" date="2020-10" db="EMBL/GenBank/DDBJ databases">
        <title>The Coptis chinensis genome and diversification of protoberbering-type alkaloids.</title>
        <authorList>
            <person name="Wang B."/>
            <person name="Shu S."/>
            <person name="Song C."/>
            <person name="Liu Y."/>
        </authorList>
    </citation>
    <scope>NUCLEOTIDE SEQUENCE [LARGE SCALE GENOMIC DNA]</scope>
    <source>
        <strain evidence="5">HL-2020</strain>
        <tissue evidence="5">Leaf</tissue>
    </source>
</reference>
<dbReference type="GO" id="GO:0022625">
    <property type="term" value="C:cytosolic large ribosomal subunit"/>
    <property type="evidence" value="ECO:0007669"/>
    <property type="project" value="TreeGrafter"/>
</dbReference>
<dbReference type="InterPro" id="IPR036227">
    <property type="entry name" value="Ribosomal_uL15/eL18_sf"/>
</dbReference>
<dbReference type="OrthoDB" id="6353017at2759"/>
<evidence type="ECO:0000259" key="4">
    <source>
        <dbReference type="Pfam" id="PF17135"/>
    </source>
</evidence>
<dbReference type="AlphaFoldDB" id="A0A835HKL3"/>
<evidence type="ECO:0000256" key="3">
    <source>
        <dbReference type="ARBA" id="ARBA00023274"/>
    </source>
</evidence>
<evidence type="ECO:0000313" key="5">
    <source>
        <dbReference type="EMBL" id="KAF9600047.1"/>
    </source>
</evidence>
<dbReference type="PANTHER" id="PTHR10934">
    <property type="entry name" value="60S RIBOSOMAL PROTEIN L18"/>
    <property type="match status" value="1"/>
</dbReference>
<evidence type="ECO:0000313" key="6">
    <source>
        <dbReference type="Proteomes" id="UP000631114"/>
    </source>
</evidence>
<evidence type="ECO:0000256" key="2">
    <source>
        <dbReference type="ARBA" id="ARBA00022980"/>
    </source>
</evidence>
<organism evidence="5 6">
    <name type="scientific">Coptis chinensis</name>
    <dbReference type="NCBI Taxonomy" id="261450"/>
    <lineage>
        <taxon>Eukaryota</taxon>
        <taxon>Viridiplantae</taxon>
        <taxon>Streptophyta</taxon>
        <taxon>Embryophyta</taxon>
        <taxon>Tracheophyta</taxon>
        <taxon>Spermatophyta</taxon>
        <taxon>Magnoliopsida</taxon>
        <taxon>Ranunculales</taxon>
        <taxon>Ranunculaceae</taxon>
        <taxon>Coptidoideae</taxon>
        <taxon>Coptis</taxon>
    </lineage>
</organism>
<comment type="similarity">
    <text evidence="1">Belongs to the eukaryotic ribosomal protein eL18 family.</text>
</comment>
<keyword evidence="6" id="KW-1185">Reference proteome</keyword>
<dbReference type="EMBL" id="JADFTS010000006">
    <property type="protein sequence ID" value="KAF9600047.1"/>
    <property type="molecule type" value="Genomic_DNA"/>
</dbReference>
<dbReference type="SUPFAM" id="SSF52080">
    <property type="entry name" value="Ribosomal proteins L15p and L18e"/>
    <property type="match status" value="1"/>
</dbReference>
<accession>A0A835HKL3</accession>
<keyword evidence="2" id="KW-0689">Ribosomal protein</keyword>